<keyword evidence="8 14" id="KW-0418">Kinase</keyword>
<evidence type="ECO:0000256" key="5">
    <source>
        <dbReference type="ARBA" id="ARBA00022679"/>
    </source>
</evidence>
<evidence type="ECO:0000256" key="2">
    <source>
        <dbReference type="ARBA" id="ARBA00005201"/>
    </source>
</evidence>
<keyword evidence="5 14" id="KW-0808">Transferase</keyword>
<keyword evidence="7 14" id="KW-0547">Nucleotide-binding</keyword>
<dbReference type="InterPro" id="IPR015865">
    <property type="entry name" value="Riboflavin_kinase_bac/euk"/>
</dbReference>
<protein>
    <recommendedName>
        <fullName evidence="14">Riboflavin biosynthesis protein</fullName>
    </recommendedName>
    <domain>
        <recommendedName>
            <fullName evidence="14">Riboflavin kinase</fullName>
            <ecNumber evidence="14">2.7.1.26</ecNumber>
        </recommendedName>
        <alternativeName>
            <fullName evidence="14">Flavokinase</fullName>
        </alternativeName>
    </domain>
    <domain>
        <recommendedName>
            <fullName evidence="14">FMN adenylyltransferase</fullName>
            <ecNumber evidence="14">2.7.7.2</ecNumber>
        </recommendedName>
        <alternativeName>
            <fullName evidence="14">FAD pyrophosphorylase</fullName>
        </alternativeName>
        <alternativeName>
            <fullName evidence="14">FAD synthase</fullName>
        </alternativeName>
    </domain>
</protein>
<dbReference type="InterPro" id="IPR023465">
    <property type="entry name" value="Riboflavin_kinase_dom_sf"/>
</dbReference>
<evidence type="ECO:0000313" key="16">
    <source>
        <dbReference type="EMBL" id="MDX8335316.1"/>
    </source>
</evidence>
<gene>
    <name evidence="16" type="ORF">RFV38_02210</name>
</gene>
<dbReference type="CDD" id="cd02064">
    <property type="entry name" value="FAD_synthetase_N"/>
    <property type="match status" value="1"/>
</dbReference>
<dbReference type="InterPro" id="IPR002606">
    <property type="entry name" value="Riboflavin_kinase_bac"/>
</dbReference>
<dbReference type="GO" id="GO:0008531">
    <property type="term" value="F:riboflavin kinase activity"/>
    <property type="evidence" value="ECO:0007669"/>
    <property type="project" value="UniProtKB-EC"/>
</dbReference>
<evidence type="ECO:0000256" key="6">
    <source>
        <dbReference type="ARBA" id="ARBA00022695"/>
    </source>
</evidence>
<evidence type="ECO:0000256" key="14">
    <source>
        <dbReference type="PIRNR" id="PIRNR004491"/>
    </source>
</evidence>
<evidence type="ECO:0000256" key="9">
    <source>
        <dbReference type="ARBA" id="ARBA00022827"/>
    </source>
</evidence>
<evidence type="ECO:0000256" key="12">
    <source>
        <dbReference type="ARBA" id="ARBA00047880"/>
    </source>
</evidence>
<dbReference type="RefSeq" id="WP_320312725.1">
    <property type="nucleotide sequence ID" value="NZ_JAVIKH010000002.1"/>
</dbReference>
<dbReference type="PIRSF" id="PIRSF004491">
    <property type="entry name" value="FAD_Synth"/>
    <property type="match status" value="1"/>
</dbReference>
<evidence type="ECO:0000256" key="10">
    <source>
        <dbReference type="ARBA" id="ARBA00022840"/>
    </source>
</evidence>
<keyword evidence="9 14" id="KW-0274">FAD</keyword>
<comment type="pathway">
    <text evidence="1 14">Cofactor biosynthesis; FAD biosynthesis; FAD from FMN: step 1/1.</text>
</comment>
<sequence>MKIIEDILLTKEKFENTYVAIGAFDGIHMGHRELISQAVEKAKKTGGKAVVFTFLNHPMEITNTVKAPKLISSLDEKIHIIKSLGVDYLILQPFTKDFSNMIPEEFVEKVLKKILNTKEVYVGFNFSFGKGGKGTVENLKKLGKKCEININIIEPIKIEEQIISSTFIRQMLATGKLDIANRCLGQPFLIIGEVVHGRKLGRVMGFPTANLKILNKIYPPFGIYGGKVRVEGENECWNAVINIGKNPTLKPDERSIEVHILDFNRDIYGKRIYVSLIEFLREEKKFNSMDELKETITKDVLNWREKVKVIEDGYSIKDR</sequence>
<dbReference type="EMBL" id="JAVIKH010000002">
    <property type="protein sequence ID" value="MDX8335316.1"/>
    <property type="molecule type" value="Genomic_DNA"/>
</dbReference>
<dbReference type="Pfam" id="PF01687">
    <property type="entry name" value="Flavokinase"/>
    <property type="match status" value="1"/>
</dbReference>
<dbReference type="InterPro" id="IPR014729">
    <property type="entry name" value="Rossmann-like_a/b/a_fold"/>
</dbReference>
<dbReference type="GO" id="GO:0003919">
    <property type="term" value="F:FMN adenylyltransferase activity"/>
    <property type="evidence" value="ECO:0007669"/>
    <property type="project" value="UniProtKB-EC"/>
</dbReference>
<comment type="similarity">
    <text evidence="14">Belongs to the ribF family.</text>
</comment>
<keyword evidence="17" id="KW-1185">Reference proteome</keyword>
<organism evidence="16 17">
    <name type="scientific">Candidatus Cetobacterium colombiensis</name>
    <dbReference type="NCBI Taxonomy" id="3073100"/>
    <lineage>
        <taxon>Bacteria</taxon>
        <taxon>Fusobacteriati</taxon>
        <taxon>Fusobacteriota</taxon>
        <taxon>Fusobacteriia</taxon>
        <taxon>Fusobacteriales</taxon>
        <taxon>Fusobacteriaceae</taxon>
        <taxon>Cetobacterium</taxon>
    </lineage>
</organism>
<dbReference type="SMART" id="SM00904">
    <property type="entry name" value="Flavokinase"/>
    <property type="match status" value="1"/>
</dbReference>
<evidence type="ECO:0000256" key="13">
    <source>
        <dbReference type="ARBA" id="ARBA00049494"/>
    </source>
</evidence>
<dbReference type="SUPFAM" id="SSF52374">
    <property type="entry name" value="Nucleotidylyl transferase"/>
    <property type="match status" value="1"/>
</dbReference>
<comment type="catalytic activity">
    <reaction evidence="12 14">
        <text>riboflavin + ATP = FMN + ADP + H(+)</text>
        <dbReference type="Rhea" id="RHEA:14357"/>
        <dbReference type="ChEBI" id="CHEBI:15378"/>
        <dbReference type="ChEBI" id="CHEBI:30616"/>
        <dbReference type="ChEBI" id="CHEBI:57986"/>
        <dbReference type="ChEBI" id="CHEBI:58210"/>
        <dbReference type="ChEBI" id="CHEBI:456216"/>
        <dbReference type="EC" id="2.7.1.26"/>
    </reaction>
</comment>
<keyword evidence="6 14" id="KW-0548">Nucleotidyltransferase</keyword>
<keyword evidence="11" id="KW-0511">Multifunctional enzyme</keyword>
<dbReference type="EC" id="2.7.7.2" evidence="14"/>
<evidence type="ECO:0000256" key="8">
    <source>
        <dbReference type="ARBA" id="ARBA00022777"/>
    </source>
</evidence>
<keyword evidence="4 14" id="KW-0288">FMN</keyword>
<evidence type="ECO:0000259" key="15">
    <source>
        <dbReference type="SMART" id="SM00904"/>
    </source>
</evidence>
<evidence type="ECO:0000256" key="11">
    <source>
        <dbReference type="ARBA" id="ARBA00023268"/>
    </source>
</evidence>
<keyword evidence="10 14" id="KW-0067">ATP-binding</keyword>
<evidence type="ECO:0000256" key="7">
    <source>
        <dbReference type="ARBA" id="ARBA00022741"/>
    </source>
</evidence>
<dbReference type="InterPro" id="IPR023468">
    <property type="entry name" value="Riboflavin_kinase"/>
</dbReference>
<dbReference type="EC" id="2.7.1.26" evidence="14"/>
<dbReference type="NCBIfam" id="NF004160">
    <property type="entry name" value="PRK05627.1-3"/>
    <property type="match status" value="1"/>
</dbReference>
<proteinExistence type="inferred from homology"/>
<dbReference type="Gene3D" id="3.40.50.620">
    <property type="entry name" value="HUPs"/>
    <property type="match status" value="1"/>
</dbReference>
<dbReference type="SUPFAM" id="SSF82114">
    <property type="entry name" value="Riboflavin kinase-like"/>
    <property type="match status" value="1"/>
</dbReference>
<comment type="catalytic activity">
    <reaction evidence="13 14">
        <text>FMN + ATP + H(+) = FAD + diphosphate</text>
        <dbReference type="Rhea" id="RHEA:17237"/>
        <dbReference type="ChEBI" id="CHEBI:15378"/>
        <dbReference type="ChEBI" id="CHEBI:30616"/>
        <dbReference type="ChEBI" id="CHEBI:33019"/>
        <dbReference type="ChEBI" id="CHEBI:57692"/>
        <dbReference type="ChEBI" id="CHEBI:58210"/>
        <dbReference type="EC" id="2.7.7.2"/>
    </reaction>
</comment>
<evidence type="ECO:0000313" key="17">
    <source>
        <dbReference type="Proteomes" id="UP001279681"/>
    </source>
</evidence>
<reference evidence="17" key="1">
    <citation type="submission" date="2023-07" db="EMBL/GenBank/DDBJ databases">
        <authorList>
            <person name="Colorado M.A."/>
            <person name="Villamil L.M."/>
            <person name="Melo J.F."/>
            <person name="Rodriguez J.A."/>
            <person name="Ruiz R.Y."/>
        </authorList>
    </citation>
    <scope>NUCLEOTIDE SEQUENCE [LARGE SCALE GENOMIC DNA]</scope>
    <source>
        <strain evidence="17">C33</strain>
    </source>
</reference>
<name>A0ABU4W9Q1_9FUSO</name>
<dbReference type="Gene3D" id="2.40.30.30">
    <property type="entry name" value="Riboflavin kinase-like"/>
    <property type="match status" value="1"/>
</dbReference>
<comment type="pathway">
    <text evidence="2 14">Cofactor biosynthesis; FMN biosynthesis; FMN from riboflavin (ATP route): step 1/1.</text>
</comment>
<evidence type="ECO:0000256" key="1">
    <source>
        <dbReference type="ARBA" id="ARBA00004726"/>
    </source>
</evidence>
<comment type="caution">
    <text evidence="16">The sequence shown here is derived from an EMBL/GenBank/DDBJ whole genome shotgun (WGS) entry which is preliminary data.</text>
</comment>
<evidence type="ECO:0000256" key="4">
    <source>
        <dbReference type="ARBA" id="ARBA00022643"/>
    </source>
</evidence>
<accession>A0ABU4W9Q1</accession>
<dbReference type="InterPro" id="IPR015864">
    <property type="entry name" value="FAD_synthase"/>
</dbReference>
<dbReference type="PANTHER" id="PTHR22749:SF6">
    <property type="entry name" value="RIBOFLAVIN KINASE"/>
    <property type="match status" value="1"/>
</dbReference>
<dbReference type="Proteomes" id="UP001279681">
    <property type="component" value="Unassembled WGS sequence"/>
</dbReference>
<dbReference type="NCBIfam" id="TIGR00083">
    <property type="entry name" value="ribF"/>
    <property type="match status" value="1"/>
</dbReference>
<dbReference type="PANTHER" id="PTHR22749">
    <property type="entry name" value="RIBOFLAVIN KINASE/FMN ADENYLYLTRANSFERASE"/>
    <property type="match status" value="1"/>
</dbReference>
<dbReference type="NCBIfam" id="NF004162">
    <property type="entry name" value="PRK05627.1-5"/>
    <property type="match status" value="1"/>
</dbReference>
<dbReference type="Pfam" id="PF06574">
    <property type="entry name" value="FAD_syn"/>
    <property type="match status" value="1"/>
</dbReference>
<evidence type="ECO:0000256" key="3">
    <source>
        <dbReference type="ARBA" id="ARBA00022630"/>
    </source>
</evidence>
<keyword evidence="3 14" id="KW-0285">Flavoprotein</keyword>
<feature type="domain" description="Riboflavin kinase" evidence="15">
    <location>
        <begin position="183"/>
        <end position="308"/>
    </location>
</feature>